<dbReference type="STRING" id="46177.SAMN05660976_06392"/>
<dbReference type="AlphaFoldDB" id="A0A1H8CG00"/>
<dbReference type="PANTHER" id="PTHR36179:SF2">
    <property type="entry name" value="LUD DOMAIN-CONTAINING PROTEIN"/>
    <property type="match status" value="1"/>
</dbReference>
<organism evidence="2 3">
    <name type="scientific">Nonomuraea pusilla</name>
    <dbReference type="NCBI Taxonomy" id="46177"/>
    <lineage>
        <taxon>Bacteria</taxon>
        <taxon>Bacillati</taxon>
        <taxon>Actinomycetota</taxon>
        <taxon>Actinomycetes</taxon>
        <taxon>Streptosporangiales</taxon>
        <taxon>Streptosporangiaceae</taxon>
        <taxon>Nonomuraea</taxon>
    </lineage>
</organism>
<accession>A0A1H8CG00</accession>
<evidence type="ECO:0000313" key="3">
    <source>
        <dbReference type="Proteomes" id="UP000198953"/>
    </source>
</evidence>
<evidence type="ECO:0000259" key="1">
    <source>
        <dbReference type="Pfam" id="PF02589"/>
    </source>
</evidence>
<reference evidence="2 3" key="1">
    <citation type="submission" date="2016-10" db="EMBL/GenBank/DDBJ databases">
        <authorList>
            <person name="de Groot N.N."/>
        </authorList>
    </citation>
    <scope>NUCLEOTIDE SEQUENCE [LARGE SCALE GENOMIC DNA]</scope>
    <source>
        <strain evidence="2 3">DSM 43357</strain>
    </source>
</reference>
<dbReference type="RefSeq" id="WP_091104290.1">
    <property type="nucleotide sequence ID" value="NZ_FOBF01000019.1"/>
</dbReference>
<name>A0A1H8CG00_9ACTN</name>
<dbReference type="Pfam" id="PF02589">
    <property type="entry name" value="LUD_dom"/>
    <property type="match status" value="1"/>
</dbReference>
<sequence length="216" mass="23417">MTTHATTEAGLPIDTRFEQPATEDRLQRAAAALREKGFAVEIVDTAADARAVVNRLLPGDRSVLTVSSETLRTSGLDDDINASGRFDAVRPKLMRLREEGRFDEMRGLGSAPDIVVGSVHAVTEDGRLLTASGSGSQLGAYSFGAGRAFWVVGSQKIVPDLDTALRRIEAYAYPREDVRARQAYGTPALLSKILIINTEMFPDRGTVILVREPIGF</sequence>
<dbReference type="PANTHER" id="PTHR36179">
    <property type="entry name" value="LUD_DOM DOMAIN-CONTAINING PROTEIN"/>
    <property type="match status" value="1"/>
</dbReference>
<dbReference type="Gene3D" id="3.40.50.10420">
    <property type="entry name" value="NagB/RpiA/CoA transferase-like"/>
    <property type="match status" value="1"/>
</dbReference>
<protein>
    <submittedName>
        <fullName evidence="2">Uncharacterized ACR, YkgG family COG1556</fullName>
    </submittedName>
</protein>
<evidence type="ECO:0000313" key="2">
    <source>
        <dbReference type="EMBL" id="SEM93819.1"/>
    </source>
</evidence>
<dbReference type="InterPro" id="IPR003741">
    <property type="entry name" value="LUD_dom"/>
</dbReference>
<dbReference type="SUPFAM" id="SSF100950">
    <property type="entry name" value="NagB/RpiA/CoA transferase-like"/>
    <property type="match status" value="1"/>
</dbReference>
<dbReference type="InterPro" id="IPR037171">
    <property type="entry name" value="NagB/RpiA_transferase-like"/>
</dbReference>
<feature type="domain" description="LUD" evidence="1">
    <location>
        <begin position="26"/>
        <end position="182"/>
    </location>
</feature>
<dbReference type="InterPro" id="IPR024185">
    <property type="entry name" value="FTHF_cligase-like_sf"/>
</dbReference>
<dbReference type="EMBL" id="FOBF01000019">
    <property type="protein sequence ID" value="SEM93819.1"/>
    <property type="molecule type" value="Genomic_DNA"/>
</dbReference>
<keyword evidence="3" id="KW-1185">Reference proteome</keyword>
<dbReference type="Proteomes" id="UP000198953">
    <property type="component" value="Unassembled WGS sequence"/>
</dbReference>
<gene>
    <name evidence="2" type="ORF">SAMN05660976_06392</name>
</gene>
<dbReference type="OrthoDB" id="4941530at2"/>
<proteinExistence type="predicted"/>